<dbReference type="SMR" id="A0A0M3QC02"/>
<dbReference type="AlphaFoldDB" id="A0A0M3QC02"/>
<keyword evidence="4" id="KW-0328">Glycosyltransferase</keyword>
<dbReference type="SUPFAM" id="SSF52949">
    <property type="entry name" value="Macro domain-like"/>
    <property type="match status" value="1"/>
</dbReference>
<evidence type="ECO:0000313" key="4">
    <source>
        <dbReference type="EMBL" id="ODO63026.1"/>
    </source>
</evidence>
<dbReference type="InterPro" id="IPR043472">
    <property type="entry name" value="Macro_dom-like"/>
</dbReference>
<dbReference type="EMBL" id="LUWI01000035">
    <property type="protein sequence ID" value="KZU01938.1"/>
    <property type="molecule type" value="Genomic_DNA"/>
</dbReference>
<dbReference type="PANTHER" id="PTHR11106">
    <property type="entry name" value="GANGLIOSIDE INDUCED DIFFERENTIATION ASSOCIATED PROTEIN 2-RELATED"/>
    <property type="match status" value="1"/>
</dbReference>
<evidence type="ECO:0000313" key="3">
    <source>
        <dbReference type="EMBL" id="KZV01937.1"/>
    </source>
</evidence>
<reference evidence="5 6" key="1">
    <citation type="submission" date="2016-03" db="EMBL/GenBank/DDBJ databases">
        <title>Comparative genomics of 54 Lactobacillus plantarum strains reveals genomic uncoupling from niche constraints.</title>
        <authorList>
            <person name="Martino M.E."/>
        </authorList>
    </citation>
    <scope>NUCLEOTIDE SEQUENCE [LARGE SCALE GENOMIC DNA]</scope>
    <source>
        <strain evidence="3 5">NAB2</strain>
        <strain evidence="2 6">Nizo2260</strain>
    </source>
</reference>
<name>A0A0M3QC02_LACPN</name>
<dbReference type="EC" id="2.4.2.30" evidence="4"/>
<dbReference type="InterPro" id="IPR002589">
    <property type="entry name" value="Macro_dom"/>
</dbReference>
<dbReference type="SMART" id="SM00506">
    <property type="entry name" value="A1pp"/>
    <property type="match status" value="1"/>
</dbReference>
<reference evidence="4 7" key="2">
    <citation type="submission" date="2016-08" db="EMBL/GenBank/DDBJ databases">
        <title>Genome sequencing of Lactobacillus plantarum JSA22, isolated from fermented soybean paste.</title>
        <authorList>
            <person name="Choi H.S."/>
        </authorList>
    </citation>
    <scope>NUCLEOTIDE SEQUENCE [LARGE SCALE GENOMIC DNA]</scope>
    <source>
        <strain evidence="4 7">JSA22</strain>
    </source>
</reference>
<evidence type="ECO:0000313" key="6">
    <source>
        <dbReference type="Proteomes" id="UP000076989"/>
    </source>
</evidence>
<dbReference type="RefSeq" id="WP_003645538.1">
    <property type="nucleotide sequence ID" value="NZ_AP028145.1"/>
</dbReference>
<evidence type="ECO:0000313" key="5">
    <source>
        <dbReference type="Proteomes" id="UP000076872"/>
    </source>
</evidence>
<dbReference type="CDD" id="cd02908">
    <property type="entry name" value="Macro_OAADPr_deacetylase"/>
    <property type="match status" value="1"/>
</dbReference>
<evidence type="ECO:0000313" key="7">
    <source>
        <dbReference type="Proteomes" id="UP000094892"/>
    </source>
</evidence>
<dbReference type="NCBIfam" id="NF001664">
    <property type="entry name" value="PRK00431.1-6"/>
    <property type="match status" value="1"/>
</dbReference>
<dbReference type="Gene3D" id="3.40.220.10">
    <property type="entry name" value="Leucine Aminopeptidase, subunit E, domain 1"/>
    <property type="match status" value="1"/>
</dbReference>
<dbReference type="OMA" id="AKWVIHT"/>
<accession>A0A0M3QC02</accession>
<dbReference type="Proteomes" id="UP000094892">
    <property type="component" value="Unassembled WGS sequence"/>
</dbReference>
<gene>
    <name evidence="4" type="ORF">LPJSA22_03047</name>
    <name evidence="3" type="ORF">NAB2_2557</name>
    <name evidence="2" type="ORF">Nizo2260_2745</name>
</gene>
<evidence type="ECO:0000313" key="2">
    <source>
        <dbReference type="EMBL" id="KZU01938.1"/>
    </source>
</evidence>
<evidence type="ECO:0000259" key="1">
    <source>
        <dbReference type="PROSITE" id="PS51154"/>
    </source>
</evidence>
<comment type="caution">
    <text evidence="4">The sequence shown here is derived from an EMBL/GenBank/DDBJ whole genome shotgun (WGS) entry which is preliminary data.</text>
</comment>
<organism evidence="4 7">
    <name type="scientific">Lactiplantibacillus plantarum</name>
    <name type="common">Lactobacillus plantarum</name>
    <dbReference type="NCBI Taxonomy" id="1590"/>
    <lineage>
        <taxon>Bacteria</taxon>
        <taxon>Bacillati</taxon>
        <taxon>Bacillota</taxon>
        <taxon>Bacilli</taxon>
        <taxon>Lactobacillales</taxon>
        <taxon>Lactobacillaceae</taxon>
        <taxon>Lactiplantibacillus</taxon>
    </lineage>
</organism>
<dbReference type="Pfam" id="PF01661">
    <property type="entry name" value="Macro"/>
    <property type="match status" value="1"/>
</dbReference>
<protein>
    <submittedName>
        <fullName evidence="2">Macro domain ADP-ribose binding module</fullName>
    </submittedName>
    <submittedName>
        <fullName evidence="4">NAD(+) ADP-ribosyltransferase</fullName>
        <ecNumber evidence="4">2.4.2.30</ecNumber>
    </submittedName>
</protein>
<dbReference type="Proteomes" id="UP000076989">
    <property type="component" value="Unassembled WGS sequence"/>
</dbReference>
<feature type="domain" description="Macro" evidence="1">
    <location>
        <begin position="1"/>
        <end position="171"/>
    </location>
</feature>
<dbReference type="PANTHER" id="PTHR11106:SF27">
    <property type="entry name" value="MACRO DOMAIN-CONTAINING PROTEIN"/>
    <property type="match status" value="1"/>
</dbReference>
<dbReference type="EMBL" id="MCOL01000001">
    <property type="protein sequence ID" value="ODO63026.1"/>
    <property type="molecule type" value="Genomic_DNA"/>
</dbReference>
<proteinExistence type="predicted"/>
<dbReference type="Proteomes" id="UP000076872">
    <property type="component" value="Unassembled WGS sequence"/>
</dbReference>
<dbReference type="PATRIC" id="fig|1590.152.peg.2932"/>
<dbReference type="EMBL" id="LUXO01000033">
    <property type="protein sequence ID" value="KZV01937.1"/>
    <property type="molecule type" value="Genomic_DNA"/>
</dbReference>
<dbReference type="PROSITE" id="PS51154">
    <property type="entry name" value="MACRO"/>
    <property type="match status" value="1"/>
</dbReference>
<sequence>MVEIKVIHGDITKMTVDAIVNAANTSLLGGGGVDGAIHRAAGPALLAACRPLHGCATGEAKITPGFRLPAKYVIHTPGPVWQGGQHNELQLLANSYRNSLNLAAENHCQTVAFPSISTGVYHFPLSIAAPLALKTLQATAQTTAHTVQTITIVCFDDQTQNVFSTALAALTN</sequence>
<dbReference type="GO" id="GO:0003950">
    <property type="term" value="F:NAD+ poly-ADP-ribosyltransferase activity"/>
    <property type="evidence" value="ECO:0007669"/>
    <property type="project" value="UniProtKB-EC"/>
</dbReference>
<keyword evidence="4" id="KW-0808">Transferase</keyword>